<evidence type="ECO:0000313" key="1">
    <source>
        <dbReference type="EMBL" id="KMO69124.1"/>
    </source>
</evidence>
<sequence length="198" mass="22116">MPGLPPPADGERQTLIEFLRFNQNALFSVAHGMTDEQARETPSASALSVGGLVKHAAGVQRGWLARVVAAPDFPPPDPRPLEEQMAEHADQYTMRDDETLSDLLEDLRTVNDEVVTAFAGKDLDTPVPVPHEVPWFPSDVDSWTVRWVALHLVEELTRHAGHADIIRETCDGATMYELMAAREEWPETGFVKRWRPAN</sequence>
<dbReference type="Proteomes" id="UP000036313">
    <property type="component" value="Unassembled WGS sequence"/>
</dbReference>
<accession>A0A0J6VFT6</accession>
<dbReference type="PATRIC" id="fig|1807.14.peg.4579"/>
<dbReference type="Gene3D" id="1.20.120.450">
    <property type="entry name" value="dinb family like domain"/>
    <property type="match status" value="1"/>
</dbReference>
<reference evidence="1 2" key="1">
    <citation type="journal article" date="2015" name="Genome Biol. Evol.">
        <title>Characterization of Three Mycobacterium spp. with Potential Use in Bioremediation by Genome Sequencing and Comparative Genomics.</title>
        <authorList>
            <person name="Das S."/>
            <person name="Pettersson B.M."/>
            <person name="Behra P.R."/>
            <person name="Ramesh M."/>
            <person name="Dasgupta S."/>
            <person name="Bhattacharya A."/>
            <person name="Kirsebom L.A."/>
        </authorList>
    </citation>
    <scope>NUCLEOTIDE SEQUENCE [LARGE SCALE GENOMIC DNA]</scope>
    <source>
        <strain evidence="1 2">DSM 44075</strain>
    </source>
</reference>
<proteinExistence type="predicted"/>
<evidence type="ECO:0000313" key="2">
    <source>
        <dbReference type="Proteomes" id="UP000036313"/>
    </source>
</evidence>
<name>A0A0J6VFT6_9MYCO</name>
<dbReference type="SUPFAM" id="SSF109854">
    <property type="entry name" value="DinB/YfiT-like putative metalloenzymes"/>
    <property type="match status" value="1"/>
</dbReference>
<gene>
    <name evidence="1" type="ORF">MOBUDSM44075_04545</name>
</gene>
<dbReference type="RefSeq" id="WP_048424730.1">
    <property type="nucleotide sequence ID" value="NZ_JYNU01000057.1"/>
</dbReference>
<dbReference type="EMBL" id="JYNU01000057">
    <property type="protein sequence ID" value="KMO69124.1"/>
    <property type="molecule type" value="Genomic_DNA"/>
</dbReference>
<comment type="caution">
    <text evidence="1">The sequence shown here is derived from an EMBL/GenBank/DDBJ whole genome shotgun (WGS) entry which is preliminary data.</text>
</comment>
<dbReference type="InterPro" id="IPR007061">
    <property type="entry name" value="MST-like"/>
</dbReference>
<dbReference type="InterPro" id="IPR034660">
    <property type="entry name" value="DinB/YfiT-like"/>
</dbReference>
<dbReference type="AlphaFoldDB" id="A0A0J6VFT6"/>
<protein>
    <submittedName>
        <fullName evidence="1">DinB superfamily protein</fullName>
    </submittedName>
</protein>
<dbReference type="Pfam" id="PF04978">
    <property type="entry name" value="MST"/>
    <property type="match status" value="1"/>
</dbReference>
<organism evidence="1 2">
    <name type="scientific">Mycolicibacterium obuense</name>
    <dbReference type="NCBI Taxonomy" id="1807"/>
    <lineage>
        <taxon>Bacteria</taxon>
        <taxon>Bacillati</taxon>
        <taxon>Actinomycetota</taxon>
        <taxon>Actinomycetes</taxon>
        <taxon>Mycobacteriales</taxon>
        <taxon>Mycobacteriaceae</taxon>
        <taxon>Mycolicibacterium</taxon>
    </lineage>
</organism>